<dbReference type="EMBL" id="BMAO01002067">
    <property type="protein sequence ID" value="GFQ77996.1"/>
    <property type="molecule type" value="Genomic_DNA"/>
</dbReference>
<comment type="caution">
    <text evidence="1">The sequence shown here is derived from an EMBL/GenBank/DDBJ whole genome shotgun (WGS) entry which is preliminary data.</text>
</comment>
<accession>A0A8X6FFB9</accession>
<reference evidence="1" key="1">
    <citation type="submission" date="2020-07" db="EMBL/GenBank/DDBJ databases">
        <title>Multicomponent nature underlies the extraordinary mechanical properties of spider dragline silk.</title>
        <authorList>
            <person name="Kono N."/>
            <person name="Nakamura H."/>
            <person name="Mori M."/>
            <person name="Yoshida Y."/>
            <person name="Ohtoshi R."/>
            <person name="Malay A.D."/>
            <person name="Moran D.A.P."/>
            <person name="Tomita M."/>
            <person name="Numata K."/>
            <person name="Arakawa K."/>
        </authorList>
    </citation>
    <scope>NUCLEOTIDE SEQUENCE</scope>
</reference>
<sequence length="188" mass="21348">MDKKSENKNHSNTTEEKLNRLKGSIKGTLTRLETLTSEKTVSKHTSITEIEVNLKKIDQLQINLYKIAEDYCELETSENLETLKASADEERADFPDTADIISNDIYRADVFSGESTLKGAKKLQIKVSHLFPLRVGFELHKWVSNNPELLKDLSASSYVFDKECQDAPVKILGMLYICDPKVDCLTYK</sequence>
<dbReference type="AlphaFoldDB" id="A0A8X6FFB9"/>
<organism evidence="1 2">
    <name type="scientific">Trichonephila clavata</name>
    <name type="common">Joro spider</name>
    <name type="synonym">Nephila clavata</name>
    <dbReference type="NCBI Taxonomy" id="2740835"/>
    <lineage>
        <taxon>Eukaryota</taxon>
        <taxon>Metazoa</taxon>
        <taxon>Ecdysozoa</taxon>
        <taxon>Arthropoda</taxon>
        <taxon>Chelicerata</taxon>
        <taxon>Arachnida</taxon>
        <taxon>Araneae</taxon>
        <taxon>Araneomorphae</taxon>
        <taxon>Entelegynae</taxon>
        <taxon>Araneoidea</taxon>
        <taxon>Nephilidae</taxon>
        <taxon>Trichonephila</taxon>
    </lineage>
</organism>
<feature type="non-terminal residue" evidence="1">
    <location>
        <position position="188"/>
    </location>
</feature>
<keyword evidence="2" id="KW-1185">Reference proteome</keyword>
<proteinExistence type="predicted"/>
<evidence type="ECO:0000313" key="1">
    <source>
        <dbReference type="EMBL" id="GFQ77996.1"/>
    </source>
</evidence>
<protein>
    <submittedName>
        <fullName evidence="1">Integrase catalytic domain-containing protein</fullName>
    </submittedName>
</protein>
<dbReference type="Proteomes" id="UP000887116">
    <property type="component" value="Unassembled WGS sequence"/>
</dbReference>
<dbReference type="OrthoDB" id="10442176at2759"/>
<gene>
    <name evidence="1" type="primary">AVEN_37530_1</name>
    <name evidence="1" type="ORF">TNCT_101281</name>
</gene>
<name>A0A8X6FFB9_TRICU</name>
<evidence type="ECO:0000313" key="2">
    <source>
        <dbReference type="Proteomes" id="UP000887116"/>
    </source>
</evidence>